<dbReference type="EMBL" id="GBRH01261291">
    <property type="protein sequence ID" value="JAD36604.1"/>
    <property type="molecule type" value="Transcribed_RNA"/>
</dbReference>
<reference evidence="1" key="1">
    <citation type="submission" date="2014-09" db="EMBL/GenBank/DDBJ databases">
        <authorList>
            <person name="Magalhaes I.L.F."/>
            <person name="Oliveira U."/>
            <person name="Santos F.R."/>
            <person name="Vidigal T.H.D.A."/>
            <person name="Brescovit A.D."/>
            <person name="Santos A.J."/>
        </authorList>
    </citation>
    <scope>NUCLEOTIDE SEQUENCE</scope>
    <source>
        <tissue evidence="1">Shoot tissue taken approximately 20 cm above the soil surface</tissue>
    </source>
</reference>
<sequence>MGIGALSIGIGCISCKLKDDENCSRSSSIRETESIVGRNQSTGPRMFTTVQLDMHV</sequence>
<organism evidence="1">
    <name type="scientific">Arundo donax</name>
    <name type="common">Giant reed</name>
    <name type="synonym">Donax arundinaceus</name>
    <dbReference type="NCBI Taxonomy" id="35708"/>
    <lineage>
        <taxon>Eukaryota</taxon>
        <taxon>Viridiplantae</taxon>
        <taxon>Streptophyta</taxon>
        <taxon>Embryophyta</taxon>
        <taxon>Tracheophyta</taxon>
        <taxon>Spermatophyta</taxon>
        <taxon>Magnoliopsida</taxon>
        <taxon>Liliopsida</taxon>
        <taxon>Poales</taxon>
        <taxon>Poaceae</taxon>
        <taxon>PACMAD clade</taxon>
        <taxon>Arundinoideae</taxon>
        <taxon>Arundineae</taxon>
        <taxon>Arundo</taxon>
    </lineage>
</organism>
<evidence type="ECO:0000313" key="1">
    <source>
        <dbReference type="EMBL" id="JAD36604.1"/>
    </source>
</evidence>
<protein>
    <submittedName>
        <fullName evidence="1">Uncharacterized protein</fullName>
    </submittedName>
</protein>
<reference evidence="1" key="2">
    <citation type="journal article" date="2015" name="Data Brief">
        <title>Shoot transcriptome of the giant reed, Arundo donax.</title>
        <authorList>
            <person name="Barrero R.A."/>
            <person name="Guerrero F.D."/>
            <person name="Moolhuijzen P."/>
            <person name="Goolsby J.A."/>
            <person name="Tidwell J."/>
            <person name="Bellgard S.E."/>
            <person name="Bellgard M.I."/>
        </authorList>
    </citation>
    <scope>NUCLEOTIDE SEQUENCE</scope>
    <source>
        <tissue evidence="1">Shoot tissue taken approximately 20 cm above the soil surface</tissue>
    </source>
</reference>
<proteinExistence type="predicted"/>
<dbReference type="AlphaFoldDB" id="A0A0A8ZB61"/>
<accession>A0A0A8ZB61</accession>
<name>A0A0A8ZB61_ARUDO</name>